<dbReference type="GO" id="GO:0016787">
    <property type="term" value="F:hydrolase activity"/>
    <property type="evidence" value="ECO:0007669"/>
    <property type="project" value="UniProtKB-KW"/>
</dbReference>
<dbReference type="InterPro" id="IPR036663">
    <property type="entry name" value="Fumarylacetoacetase_C_sf"/>
</dbReference>
<dbReference type="Proteomes" id="UP000586976">
    <property type="component" value="Unassembled WGS sequence"/>
</dbReference>
<evidence type="ECO:0000313" key="5">
    <source>
        <dbReference type="Proteomes" id="UP000586976"/>
    </source>
</evidence>
<dbReference type="Pfam" id="PF01557">
    <property type="entry name" value="FAA_hydrolase"/>
    <property type="match status" value="1"/>
</dbReference>
<dbReference type="EMBL" id="JACEQY010000005">
    <property type="protein sequence ID" value="MBA4861206.1"/>
    <property type="molecule type" value="Genomic_DNA"/>
</dbReference>
<keyword evidence="4" id="KW-0378">Hydrolase</keyword>
<dbReference type="InterPro" id="IPR051121">
    <property type="entry name" value="FAH"/>
</dbReference>
<comment type="caution">
    <text evidence="4">The sequence shown here is derived from an EMBL/GenBank/DDBJ whole genome shotgun (WGS) entry which is preliminary data.</text>
</comment>
<feature type="domain" description="Fumarylacetoacetase-like C-terminal" evidence="3">
    <location>
        <begin position="73"/>
        <end position="256"/>
    </location>
</feature>
<keyword evidence="2" id="KW-0479">Metal-binding</keyword>
<evidence type="ECO:0000256" key="1">
    <source>
        <dbReference type="ARBA" id="ARBA00010211"/>
    </source>
</evidence>
<dbReference type="Gene3D" id="3.90.850.10">
    <property type="entry name" value="Fumarylacetoacetase-like, C-terminal domain"/>
    <property type="match status" value="2"/>
</dbReference>
<reference evidence="4 5" key="1">
    <citation type="submission" date="2020-07" db="EMBL/GenBank/DDBJ databases">
        <title>Streptomyces isolated from Indian soil.</title>
        <authorList>
            <person name="Mandal S."/>
            <person name="Maiti P.K."/>
        </authorList>
    </citation>
    <scope>NUCLEOTIDE SEQUENCE [LARGE SCALE GENOMIC DNA]</scope>
    <source>
        <strain evidence="4 5">PSKA54</strain>
    </source>
</reference>
<dbReference type="GO" id="GO:0046872">
    <property type="term" value="F:metal ion binding"/>
    <property type="evidence" value="ECO:0007669"/>
    <property type="project" value="UniProtKB-KW"/>
</dbReference>
<evidence type="ECO:0000313" key="4">
    <source>
        <dbReference type="EMBL" id="MBA4861206.1"/>
    </source>
</evidence>
<name>A0A7W2CYB5_9ACTN</name>
<dbReference type="GO" id="GO:0044281">
    <property type="term" value="P:small molecule metabolic process"/>
    <property type="evidence" value="ECO:0007669"/>
    <property type="project" value="UniProtKB-ARBA"/>
</dbReference>
<evidence type="ECO:0000259" key="3">
    <source>
        <dbReference type="Pfam" id="PF01557"/>
    </source>
</evidence>
<dbReference type="SUPFAM" id="SSF56529">
    <property type="entry name" value="FAH"/>
    <property type="match status" value="1"/>
</dbReference>
<dbReference type="AlphaFoldDB" id="A0A7W2CYB5"/>
<evidence type="ECO:0000256" key="2">
    <source>
        <dbReference type="ARBA" id="ARBA00022723"/>
    </source>
</evidence>
<gene>
    <name evidence="4" type="ORF">H1V43_07370</name>
</gene>
<protein>
    <submittedName>
        <fullName evidence="4">Fumarylacetoacetate hydrolase family protein</fullName>
    </submittedName>
</protein>
<dbReference type="PANTHER" id="PTHR42796">
    <property type="entry name" value="FUMARYLACETOACETATE HYDROLASE DOMAIN-CONTAINING PROTEIN 2A-RELATED"/>
    <property type="match status" value="1"/>
</dbReference>
<dbReference type="RefSeq" id="WP_181863259.1">
    <property type="nucleotide sequence ID" value="NZ_JACEQY010000005.1"/>
</dbReference>
<proteinExistence type="inferred from homology"/>
<organism evidence="4 5">
    <name type="scientific">Streptomyces himalayensis subsp. aureolus</name>
    <dbReference type="NCBI Taxonomy" id="2758039"/>
    <lineage>
        <taxon>Bacteria</taxon>
        <taxon>Bacillati</taxon>
        <taxon>Actinomycetota</taxon>
        <taxon>Actinomycetes</taxon>
        <taxon>Kitasatosporales</taxon>
        <taxon>Streptomycetaceae</taxon>
        <taxon>Streptomyces</taxon>
        <taxon>Streptomyces himalayensis</taxon>
    </lineage>
</organism>
<sequence length="267" mass="28288">MRLTTVRITSDRTAAARLDKHHIVLLPFPDVGAAIATGERWKEHAAAPGEPFAHQYAPADTAPLATGIATLTQVAVNYATRAKELDAARPDIPELLTTPIDHLVGHRDAICTPQASHIRWGVELCVVIGRETSHVPTDKALRHVAGYTAVNTIAAPGRPAVVSIGPQLVTPDELPPGARGLTLTASIDGRVRQKANTSELLFDVATVIAHTSTRTTLMPGDVITMGTPAGTTVDQLQDGSQLAVAIKGIGELHNTITRDGSHMHQRA</sequence>
<comment type="similarity">
    <text evidence="1">Belongs to the FAH family.</text>
</comment>
<keyword evidence="5" id="KW-1185">Reference proteome</keyword>
<accession>A0A7W2CYB5</accession>
<dbReference type="PANTHER" id="PTHR42796:SF4">
    <property type="entry name" value="FUMARYLACETOACETATE HYDROLASE DOMAIN-CONTAINING PROTEIN 2A"/>
    <property type="match status" value="1"/>
</dbReference>
<dbReference type="InterPro" id="IPR011234">
    <property type="entry name" value="Fumarylacetoacetase-like_C"/>
</dbReference>